<dbReference type="RefSeq" id="WP_136404192.1">
    <property type="nucleotide sequence ID" value="NZ_SSNZ01000010.1"/>
</dbReference>
<comment type="caution">
    <text evidence="1">The sequence shown here is derived from an EMBL/GenBank/DDBJ whole genome shotgun (WGS) entry which is preliminary data.</text>
</comment>
<dbReference type="InterPro" id="IPR034660">
    <property type="entry name" value="DinB/YfiT-like"/>
</dbReference>
<organism evidence="1 2">
    <name type="scientific">Flavobacterium supellecticarium</name>
    <dbReference type="NCBI Taxonomy" id="2565924"/>
    <lineage>
        <taxon>Bacteria</taxon>
        <taxon>Pseudomonadati</taxon>
        <taxon>Bacteroidota</taxon>
        <taxon>Flavobacteriia</taxon>
        <taxon>Flavobacteriales</taxon>
        <taxon>Flavobacteriaceae</taxon>
        <taxon>Flavobacterium</taxon>
    </lineage>
</organism>
<dbReference type="Proteomes" id="UP000307507">
    <property type="component" value="Unassembled WGS sequence"/>
</dbReference>
<evidence type="ECO:0000313" key="2">
    <source>
        <dbReference type="Proteomes" id="UP000307507"/>
    </source>
</evidence>
<evidence type="ECO:0000313" key="1">
    <source>
        <dbReference type="EMBL" id="THF47878.1"/>
    </source>
</evidence>
<reference evidence="1 2" key="1">
    <citation type="submission" date="2019-04" db="EMBL/GenBank/DDBJ databases">
        <title>Flavobacterium sp. nov. isolated from construction timber.</title>
        <authorList>
            <person name="Lin S.-Y."/>
            <person name="Chang C.-T."/>
            <person name="Young C.-C."/>
        </authorList>
    </citation>
    <scope>NUCLEOTIDE SEQUENCE [LARGE SCALE GENOMIC DNA]</scope>
    <source>
        <strain evidence="1 2">CC-CTC003</strain>
    </source>
</reference>
<accession>A0A4S3ZQN5</accession>
<dbReference type="OrthoDB" id="9793216at2"/>
<sequence length="147" mass="17259">MHTLASQLIAEITAFERQFHEGHISGFEVKSGESIWSKKEILGHLIDSARYNLERFTEIQYAENPYTVRQYNQDKQVKANQYQQRESSELLLLWSALNRQIAFIMQCQTTETLALPLLLPDGTTSDLRFLMTDYIHHIQHHLIEIRK</sequence>
<dbReference type="Gene3D" id="1.20.120.450">
    <property type="entry name" value="dinb family like domain"/>
    <property type="match status" value="1"/>
</dbReference>
<proteinExistence type="predicted"/>
<keyword evidence="2" id="KW-1185">Reference proteome</keyword>
<dbReference type="SUPFAM" id="SSF109854">
    <property type="entry name" value="DinB/YfiT-like putative metalloenzymes"/>
    <property type="match status" value="1"/>
</dbReference>
<protein>
    <submittedName>
        <fullName evidence="1">DinB family protein</fullName>
    </submittedName>
</protein>
<dbReference type="EMBL" id="SSNZ01000010">
    <property type="protein sequence ID" value="THF47878.1"/>
    <property type="molecule type" value="Genomic_DNA"/>
</dbReference>
<gene>
    <name evidence="1" type="ORF">E6C50_15700</name>
</gene>
<dbReference type="AlphaFoldDB" id="A0A4S3ZQN5"/>
<name>A0A4S3ZQN5_9FLAO</name>